<dbReference type="EMBL" id="JARKHS020013808">
    <property type="protein sequence ID" value="KAK8775706.1"/>
    <property type="molecule type" value="Genomic_DNA"/>
</dbReference>
<dbReference type="Proteomes" id="UP001321473">
    <property type="component" value="Unassembled WGS sequence"/>
</dbReference>
<proteinExistence type="predicted"/>
<accession>A0AAQ4ELU5</accession>
<sequence>MGQVLSRKVPRWRWIFFPQLPPPLSGRVGFEVGADCLQAASPAVRFHGGGGFFLCNSLHSGWGGFKVAAGRLSVRSRMNAP</sequence>
<dbReference type="AlphaFoldDB" id="A0AAQ4ELU5"/>
<evidence type="ECO:0000313" key="1">
    <source>
        <dbReference type="EMBL" id="KAK8775706.1"/>
    </source>
</evidence>
<reference evidence="1 2" key="1">
    <citation type="journal article" date="2023" name="Arcadia Sci">
        <title>De novo assembly of a long-read Amblyomma americanum tick genome.</title>
        <authorList>
            <person name="Chou S."/>
            <person name="Poskanzer K.E."/>
            <person name="Rollins M."/>
            <person name="Thuy-Boun P.S."/>
        </authorList>
    </citation>
    <scope>NUCLEOTIDE SEQUENCE [LARGE SCALE GENOMIC DNA]</scope>
    <source>
        <strain evidence="1">F_SG_1</strain>
        <tissue evidence="1">Salivary glands</tissue>
    </source>
</reference>
<evidence type="ECO:0000313" key="2">
    <source>
        <dbReference type="Proteomes" id="UP001321473"/>
    </source>
</evidence>
<comment type="caution">
    <text evidence="1">The sequence shown here is derived from an EMBL/GenBank/DDBJ whole genome shotgun (WGS) entry which is preliminary data.</text>
</comment>
<gene>
    <name evidence="1" type="ORF">V5799_030943</name>
</gene>
<organism evidence="1 2">
    <name type="scientific">Amblyomma americanum</name>
    <name type="common">Lone star tick</name>
    <dbReference type="NCBI Taxonomy" id="6943"/>
    <lineage>
        <taxon>Eukaryota</taxon>
        <taxon>Metazoa</taxon>
        <taxon>Ecdysozoa</taxon>
        <taxon>Arthropoda</taxon>
        <taxon>Chelicerata</taxon>
        <taxon>Arachnida</taxon>
        <taxon>Acari</taxon>
        <taxon>Parasitiformes</taxon>
        <taxon>Ixodida</taxon>
        <taxon>Ixodoidea</taxon>
        <taxon>Ixodidae</taxon>
        <taxon>Amblyomminae</taxon>
        <taxon>Amblyomma</taxon>
    </lineage>
</organism>
<name>A0AAQ4ELU5_AMBAM</name>
<keyword evidence="2" id="KW-1185">Reference proteome</keyword>
<protein>
    <submittedName>
        <fullName evidence="1">Uncharacterized protein</fullName>
    </submittedName>
</protein>